<reference evidence="1 2" key="1">
    <citation type="journal article" date="2018" name="Genome Biol. Evol.">
        <title>Multiple Roots of Fruiting Body Formation in Amoebozoa.</title>
        <authorList>
            <person name="Hillmann F."/>
            <person name="Forbes G."/>
            <person name="Novohradska S."/>
            <person name="Ferling I."/>
            <person name="Riege K."/>
            <person name="Groth M."/>
            <person name="Westermann M."/>
            <person name="Marz M."/>
            <person name="Spaller T."/>
            <person name="Winckler T."/>
            <person name="Schaap P."/>
            <person name="Glockner G."/>
        </authorList>
    </citation>
    <scope>NUCLEOTIDE SEQUENCE [LARGE SCALE GENOMIC DNA]</scope>
    <source>
        <strain evidence="1 2">Jena</strain>
    </source>
</reference>
<protein>
    <submittedName>
        <fullName evidence="1">Uncharacterized protein</fullName>
    </submittedName>
</protein>
<comment type="caution">
    <text evidence="1">The sequence shown here is derived from an EMBL/GenBank/DDBJ whole genome shotgun (WGS) entry which is preliminary data.</text>
</comment>
<dbReference type="AlphaFoldDB" id="A0A2P6NT61"/>
<evidence type="ECO:0000313" key="2">
    <source>
        <dbReference type="Proteomes" id="UP000241769"/>
    </source>
</evidence>
<name>A0A2P6NT61_9EUKA</name>
<keyword evidence="2" id="KW-1185">Reference proteome</keyword>
<gene>
    <name evidence="1" type="ORF">PROFUN_01419</name>
</gene>
<accession>A0A2P6NT61</accession>
<evidence type="ECO:0000313" key="1">
    <source>
        <dbReference type="EMBL" id="PRP87157.1"/>
    </source>
</evidence>
<sequence>MNNKIAVIKMKDEISDQHHNWHIDLRLFGMSNMKGPRLNEVVQEERIDIAINPLHESKQKNNAVYKPSILLPLEEVCSLFALTLTNIRCTPIITACICTVGLPLKHASTGQMKFRLKEESGAVIPQLVQQSMRTCFIVHEQKRKVWNH</sequence>
<dbReference type="InParanoid" id="A0A2P6NT61"/>
<organism evidence="1 2">
    <name type="scientific">Planoprotostelium fungivorum</name>
    <dbReference type="NCBI Taxonomy" id="1890364"/>
    <lineage>
        <taxon>Eukaryota</taxon>
        <taxon>Amoebozoa</taxon>
        <taxon>Evosea</taxon>
        <taxon>Variosea</taxon>
        <taxon>Cavosteliida</taxon>
        <taxon>Cavosteliaceae</taxon>
        <taxon>Planoprotostelium</taxon>
    </lineage>
</organism>
<proteinExistence type="predicted"/>
<dbReference type="Proteomes" id="UP000241769">
    <property type="component" value="Unassembled WGS sequence"/>
</dbReference>
<dbReference type="EMBL" id="MDYQ01000022">
    <property type="protein sequence ID" value="PRP87157.1"/>
    <property type="molecule type" value="Genomic_DNA"/>
</dbReference>